<keyword evidence="3" id="KW-1185">Reference proteome</keyword>
<feature type="transmembrane region" description="Helical" evidence="1">
    <location>
        <begin position="20"/>
        <end position="40"/>
    </location>
</feature>
<proteinExistence type="predicted"/>
<keyword evidence="1" id="KW-0472">Membrane</keyword>
<evidence type="ECO:0000256" key="1">
    <source>
        <dbReference type="SAM" id="Phobius"/>
    </source>
</evidence>
<comment type="caution">
    <text evidence="2">The sequence shown here is derived from an EMBL/GenBank/DDBJ whole genome shotgun (WGS) entry which is preliminary data.</text>
</comment>
<organism evidence="2 3">
    <name type="scientific">Hymenobacter montanus</name>
    <dbReference type="NCBI Taxonomy" id="2771359"/>
    <lineage>
        <taxon>Bacteria</taxon>
        <taxon>Pseudomonadati</taxon>
        <taxon>Bacteroidota</taxon>
        <taxon>Cytophagia</taxon>
        <taxon>Cytophagales</taxon>
        <taxon>Hymenobacteraceae</taxon>
        <taxon>Hymenobacter</taxon>
    </lineage>
</organism>
<evidence type="ECO:0000313" key="2">
    <source>
        <dbReference type="EMBL" id="MBD2768437.1"/>
    </source>
</evidence>
<protein>
    <submittedName>
        <fullName evidence="2">Uncharacterized protein</fullName>
    </submittedName>
</protein>
<reference evidence="2" key="1">
    <citation type="submission" date="2020-09" db="EMBL/GenBank/DDBJ databases">
        <authorList>
            <person name="Kim M.K."/>
        </authorList>
    </citation>
    <scope>NUCLEOTIDE SEQUENCE</scope>
    <source>
        <strain evidence="2">BT664</strain>
    </source>
</reference>
<dbReference type="EMBL" id="JACXAD010000011">
    <property type="protein sequence ID" value="MBD2768437.1"/>
    <property type="molecule type" value="Genomic_DNA"/>
</dbReference>
<gene>
    <name evidence="2" type="ORF">IC235_11100</name>
</gene>
<dbReference type="Proteomes" id="UP000612233">
    <property type="component" value="Unassembled WGS sequence"/>
</dbReference>
<evidence type="ECO:0000313" key="3">
    <source>
        <dbReference type="Proteomes" id="UP000612233"/>
    </source>
</evidence>
<accession>A0A927BE89</accession>
<dbReference type="RefSeq" id="WP_191005253.1">
    <property type="nucleotide sequence ID" value="NZ_JACXAD010000011.1"/>
</dbReference>
<keyword evidence="1" id="KW-0812">Transmembrane</keyword>
<name>A0A927BE89_9BACT</name>
<sequence length="78" mass="8409">MAELSTIAMTSSGLKSSSAPAALALVIPDIFFLISTRYLFRIIKLSTNKTTGNDKSAFKKSTKSFQSKEQGHIIKAAV</sequence>
<keyword evidence="1" id="KW-1133">Transmembrane helix</keyword>
<dbReference type="AlphaFoldDB" id="A0A927BE89"/>